<gene>
    <name evidence="14" type="primary">cysH</name>
    <name evidence="17" type="ORF">C7R54_26430</name>
</gene>
<proteinExistence type="inferred from homology"/>
<evidence type="ECO:0000259" key="16">
    <source>
        <dbReference type="Pfam" id="PF01507"/>
    </source>
</evidence>
<feature type="domain" description="Phosphoadenosine phosphosulphate reductase" evidence="16">
    <location>
        <begin position="55"/>
        <end position="228"/>
    </location>
</feature>
<protein>
    <recommendedName>
        <fullName evidence="10 14">Adenosine 5'-phosphosulfate reductase</fullName>
        <shortName evidence="14">APS reductase</shortName>
        <ecNumber evidence="9 14">1.8.4.10</ecNumber>
    </recommendedName>
    <alternativeName>
        <fullName evidence="12 14">5'-adenylylsulfate reductase</fullName>
    </alternativeName>
    <alternativeName>
        <fullName evidence="11 14">Thioredoxin-dependent 5'-adenylylsulfate reductase</fullName>
    </alternativeName>
</protein>
<dbReference type="GO" id="GO:0005737">
    <property type="term" value="C:cytoplasm"/>
    <property type="evidence" value="ECO:0007669"/>
    <property type="project" value="UniProtKB-SubCell"/>
</dbReference>
<feature type="region of interest" description="Disordered" evidence="15">
    <location>
        <begin position="1"/>
        <end position="30"/>
    </location>
</feature>
<dbReference type="PANTHER" id="PTHR46482">
    <property type="entry name" value="5'-ADENYLYLSULFATE REDUCTASE 3, CHLOROPLASTIC"/>
    <property type="match status" value="1"/>
</dbReference>
<keyword evidence="3 14" id="KW-0479">Metal-binding</keyword>
<keyword evidence="2 14" id="KW-0963">Cytoplasm</keyword>
<evidence type="ECO:0000256" key="3">
    <source>
        <dbReference type="ARBA" id="ARBA00022723"/>
    </source>
</evidence>
<dbReference type="PIRSF" id="PIRSF000857">
    <property type="entry name" value="PAPS_reductase"/>
    <property type="match status" value="1"/>
</dbReference>
<feature type="binding site" evidence="14">
    <location>
        <position position="225"/>
    </location>
    <ligand>
        <name>[4Fe-4S] cluster</name>
        <dbReference type="ChEBI" id="CHEBI:49883"/>
    </ligand>
</feature>
<feature type="active site" description="Nucleophile; cysteine thiosulfonate intermediate" evidence="14">
    <location>
        <position position="250"/>
    </location>
</feature>
<dbReference type="CDD" id="cd23945">
    <property type="entry name" value="PAPS_reductase"/>
    <property type="match status" value="1"/>
</dbReference>
<dbReference type="EC" id="1.8.4.10" evidence="9 14"/>
<comment type="function">
    <text evidence="7 14">Catalyzes the formation of sulfite from adenosine 5'-phosphosulfate (APS) using thioredoxin as an electron donor.</text>
</comment>
<dbReference type="PANTHER" id="PTHR46482:SF9">
    <property type="entry name" value="5'-ADENYLYLSULFATE REDUCTASE 1, CHLOROPLASTIC"/>
    <property type="match status" value="1"/>
</dbReference>
<dbReference type="EMBL" id="PYAL01000009">
    <property type="protein sequence ID" value="RXN83806.1"/>
    <property type="molecule type" value="Genomic_DNA"/>
</dbReference>
<dbReference type="Pfam" id="PF01507">
    <property type="entry name" value="PAPS_reduct"/>
    <property type="match status" value="1"/>
</dbReference>
<evidence type="ECO:0000313" key="17">
    <source>
        <dbReference type="EMBL" id="RXN83806.1"/>
    </source>
</evidence>
<dbReference type="GO" id="GO:0051539">
    <property type="term" value="F:4 iron, 4 sulfur cluster binding"/>
    <property type="evidence" value="ECO:0007669"/>
    <property type="project" value="UniProtKB-UniRule"/>
</dbReference>
<evidence type="ECO:0000256" key="10">
    <source>
        <dbReference type="ARBA" id="ARBA00029514"/>
    </source>
</evidence>
<evidence type="ECO:0000256" key="8">
    <source>
        <dbReference type="ARBA" id="ARBA00024327"/>
    </source>
</evidence>
<evidence type="ECO:0000256" key="15">
    <source>
        <dbReference type="SAM" id="MobiDB-lite"/>
    </source>
</evidence>
<dbReference type="InterPro" id="IPR011798">
    <property type="entry name" value="APS_reductase"/>
</dbReference>
<comment type="similarity">
    <text evidence="1 14">Belongs to the PAPS reductase family. CysH subfamily.</text>
</comment>
<dbReference type="RefSeq" id="WP_129153918.1">
    <property type="nucleotide sequence ID" value="NZ_JBHSDO010000015.1"/>
</dbReference>
<dbReference type="Proteomes" id="UP000290849">
    <property type="component" value="Unassembled WGS sequence"/>
</dbReference>
<evidence type="ECO:0000256" key="12">
    <source>
        <dbReference type="ARBA" id="ARBA00032041"/>
    </source>
</evidence>
<keyword evidence="4 14" id="KW-0560">Oxidoreductase</keyword>
<evidence type="ECO:0000256" key="6">
    <source>
        <dbReference type="ARBA" id="ARBA00023014"/>
    </source>
</evidence>
<dbReference type="GO" id="GO:0019344">
    <property type="term" value="P:cysteine biosynthetic process"/>
    <property type="evidence" value="ECO:0007669"/>
    <property type="project" value="InterPro"/>
</dbReference>
<comment type="cofactor">
    <cofactor evidence="14">
        <name>[4Fe-4S] cluster</name>
        <dbReference type="ChEBI" id="CHEBI:49883"/>
    </cofactor>
    <text evidence="14">Binds 1 [4Fe-4S] cluster per subunit.</text>
</comment>
<evidence type="ECO:0000256" key="7">
    <source>
        <dbReference type="ARBA" id="ARBA00024298"/>
    </source>
</evidence>
<organism evidence="17 18">
    <name type="scientific">Achromobacter aloeverae</name>
    <dbReference type="NCBI Taxonomy" id="1750518"/>
    <lineage>
        <taxon>Bacteria</taxon>
        <taxon>Pseudomonadati</taxon>
        <taxon>Pseudomonadota</taxon>
        <taxon>Betaproteobacteria</taxon>
        <taxon>Burkholderiales</taxon>
        <taxon>Alcaligenaceae</taxon>
        <taxon>Achromobacter</taxon>
    </lineage>
</organism>
<comment type="subcellular location">
    <subcellularLocation>
        <location evidence="14">Cytoplasm</location>
    </subcellularLocation>
</comment>
<keyword evidence="6 14" id="KW-0411">Iron-sulfur</keyword>
<evidence type="ECO:0000256" key="2">
    <source>
        <dbReference type="ARBA" id="ARBA00022490"/>
    </source>
</evidence>
<dbReference type="AlphaFoldDB" id="A0A4Q1HD44"/>
<evidence type="ECO:0000256" key="4">
    <source>
        <dbReference type="ARBA" id="ARBA00023002"/>
    </source>
</evidence>
<evidence type="ECO:0000256" key="11">
    <source>
        <dbReference type="ARBA" id="ARBA00030894"/>
    </source>
</evidence>
<name>A0A4Q1HD44_9BURK</name>
<dbReference type="GO" id="GO:0070814">
    <property type="term" value="P:hydrogen sulfide biosynthetic process"/>
    <property type="evidence" value="ECO:0007669"/>
    <property type="project" value="UniProtKB-UniRule"/>
</dbReference>
<dbReference type="GO" id="GO:0004604">
    <property type="term" value="F:phosphoadenylyl-sulfate reductase (thioredoxin) activity"/>
    <property type="evidence" value="ECO:0007669"/>
    <property type="project" value="UniProtKB-UniRule"/>
</dbReference>
<evidence type="ECO:0000256" key="9">
    <source>
        <dbReference type="ARBA" id="ARBA00024386"/>
    </source>
</evidence>
<dbReference type="NCBIfam" id="NF002537">
    <property type="entry name" value="PRK02090.1"/>
    <property type="match status" value="1"/>
</dbReference>
<evidence type="ECO:0000313" key="18">
    <source>
        <dbReference type="Proteomes" id="UP000290849"/>
    </source>
</evidence>
<keyword evidence="5 14" id="KW-0408">Iron</keyword>
<dbReference type="GO" id="GO:0043866">
    <property type="term" value="F:adenylyl-sulfate reductase (thioredoxin) activity"/>
    <property type="evidence" value="ECO:0007669"/>
    <property type="project" value="UniProtKB-EC"/>
</dbReference>
<dbReference type="SUPFAM" id="SSF52402">
    <property type="entry name" value="Adenine nucleotide alpha hydrolases-like"/>
    <property type="match status" value="1"/>
</dbReference>
<feature type="binding site" evidence="14">
    <location>
        <position position="140"/>
    </location>
    <ligand>
        <name>[4Fe-4S] cluster</name>
        <dbReference type="ChEBI" id="CHEBI:49883"/>
    </ligand>
</feature>
<evidence type="ECO:0000256" key="13">
    <source>
        <dbReference type="ARBA" id="ARBA00048441"/>
    </source>
</evidence>
<evidence type="ECO:0000256" key="5">
    <source>
        <dbReference type="ARBA" id="ARBA00023004"/>
    </source>
</evidence>
<reference evidence="17 18" key="1">
    <citation type="journal article" date="2017" name="Int. J. Syst. Evol. Microbiol.">
        <title>Achromobacter aloeverae sp. nov., isolated from the root of Aloe vera (L.) Burm.f.</title>
        <authorList>
            <person name="Kuncharoen N."/>
            <person name="Muramatsu Y."/>
            <person name="Shibata C."/>
            <person name="Kamakura Y."/>
            <person name="Nakagawa Y."/>
            <person name="Tanasupawat S."/>
        </authorList>
    </citation>
    <scope>NUCLEOTIDE SEQUENCE [LARGE SCALE GENOMIC DNA]</scope>
    <source>
        <strain evidence="17 18">AVA-1</strain>
    </source>
</reference>
<dbReference type="GO" id="GO:0046872">
    <property type="term" value="F:metal ion binding"/>
    <property type="evidence" value="ECO:0007669"/>
    <property type="project" value="UniProtKB-KW"/>
</dbReference>
<evidence type="ECO:0000256" key="14">
    <source>
        <dbReference type="HAMAP-Rule" id="MF_00063"/>
    </source>
</evidence>
<feature type="binding site" evidence="14">
    <location>
        <position position="222"/>
    </location>
    <ligand>
        <name>[4Fe-4S] cluster</name>
        <dbReference type="ChEBI" id="CHEBI:49883"/>
    </ligand>
</feature>
<comment type="caution">
    <text evidence="17">The sequence shown here is derived from an EMBL/GenBank/DDBJ whole genome shotgun (WGS) entry which is preliminary data.</text>
</comment>
<comment type="pathway">
    <text evidence="8 14">Sulfur metabolism; hydrogen sulfide biosynthesis; sulfite from sulfate.</text>
</comment>
<dbReference type="Gene3D" id="3.40.50.620">
    <property type="entry name" value="HUPs"/>
    <property type="match status" value="1"/>
</dbReference>
<dbReference type="InterPro" id="IPR004511">
    <property type="entry name" value="PAPS/APS_Rdtase"/>
</dbReference>
<dbReference type="InterPro" id="IPR014729">
    <property type="entry name" value="Rossmann-like_a/b/a_fold"/>
</dbReference>
<dbReference type="OrthoDB" id="9794018at2"/>
<comment type="catalytic activity">
    <reaction evidence="13 14">
        <text>[thioredoxin]-disulfide + sulfite + AMP + 2 H(+) = adenosine 5'-phosphosulfate + [thioredoxin]-dithiol</text>
        <dbReference type="Rhea" id="RHEA:21976"/>
        <dbReference type="Rhea" id="RHEA-COMP:10698"/>
        <dbReference type="Rhea" id="RHEA-COMP:10700"/>
        <dbReference type="ChEBI" id="CHEBI:15378"/>
        <dbReference type="ChEBI" id="CHEBI:17359"/>
        <dbReference type="ChEBI" id="CHEBI:29950"/>
        <dbReference type="ChEBI" id="CHEBI:50058"/>
        <dbReference type="ChEBI" id="CHEBI:58243"/>
        <dbReference type="ChEBI" id="CHEBI:456215"/>
        <dbReference type="EC" id="1.8.4.10"/>
    </reaction>
</comment>
<dbReference type="HAMAP" id="MF_00063">
    <property type="entry name" value="CysH"/>
    <property type="match status" value="1"/>
</dbReference>
<feature type="binding site" evidence="14">
    <location>
        <position position="139"/>
    </location>
    <ligand>
        <name>[4Fe-4S] cluster</name>
        <dbReference type="ChEBI" id="CHEBI:49883"/>
    </ligand>
</feature>
<accession>A0A4Q1HD44</accession>
<dbReference type="NCBIfam" id="TIGR02055">
    <property type="entry name" value="APS_reductase"/>
    <property type="match status" value="1"/>
</dbReference>
<evidence type="ECO:0000256" key="1">
    <source>
        <dbReference type="ARBA" id="ARBA00009732"/>
    </source>
</evidence>
<dbReference type="GO" id="GO:0019379">
    <property type="term" value="P:sulfate assimilation, phosphoadenylyl sulfate reduction by phosphoadenylyl-sulfate reductase (thioredoxin)"/>
    <property type="evidence" value="ECO:0007669"/>
    <property type="project" value="UniProtKB-UniRule"/>
</dbReference>
<keyword evidence="18" id="KW-1185">Reference proteome</keyword>
<dbReference type="InterPro" id="IPR002500">
    <property type="entry name" value="PAPS_reduct_dom"/>
</dbReference>
<sequence>MQPVSTSDLAQEGQADKLPTDKSPTGKLTEKLPTRKWQALTLRLADIARRYPDAVLASSLAAEDMLLTHAILEGGSGLGIFTLDTGRLHAETLALLDVIEARYGRRPDVFRPHEEAVREHVQAHGAYAFYESVALRKACCEIRKVEPLRRALAGRKAWITGQRRAQSATRADLPDEEQDTTFGLYKFNPLADWSEAEVWAAIRAFDIPYNPLHDQGYPSIGCEPCTRAIRPGEDVRAGRWWWESSDSKECGLHAGNRFSIKPEAVRS</sequence>